<organism evidence="1 2">
    <name type="scientific">Arcanobacterium wilhelmae</name>
    <dbReference type="NCBI Taxonomy" id="1803177"/>
    <lineage>
        <taxon>Bacteria</taxon>
        <taxon>Bacillati</taxon>
        <taxon>Actinomycetota</taxon>
        <taxon>Actinomycetes</taxon>
        <taxon>Actinomycetales</taxon>
        <taxon>Actinomycetaceae</taxon>
        <taxon>Arcanobacterium</taxon>
    </lineage>
</organism>
<evidence type="ECO:0008006" key="3">
    <source>
        <dbReference type="Google" id="ProtNLM"/>
    </source>
</evidence>
<protein>
    <recommendedName>
        <fullName evidence="3">Restriction endonuclease</fullName>
    </recommendedName>
</protein>
<reference evidence="1 2" key="1">
    <citation type="submission" date="2023-07" db="EMBL/GenBank/DDBJ databases">
        <title>Sequencing the genomes of 1000 actinobacteria strains.</title>
        <authorList>
            <person name="Klenk H.-P."/>
        </authorList>
    </citation>
    <scope>NUCLEOTIDE SEQUENCE [LARGE SCALE GENOMIC DNA]</scope>
    <source>
        <strain evidence="1 2">DSM 102162</strain>
    </source>
</reference>
<dbReference type="Pfam" id="PF09491">
    <property type="entry name" value="RE_AlwI"/>
    <property type="match status" value="1"/>
</dbReference>
<dbReference type="InterPro" id="IPR011335">
    <property type="entry name" value="Restrct_endonuc-II-like"/>
</dbReference>
<gene>
    <name evidence="1" type="ORF">J2S49_000895</name>
</gene>
<name>A0ABT9NAR5_9ACTO</name>
<proteinExistence type="predicted"/>
<evidence type="ECO:0000313" key="2">
    <source>
        <dbReference type="Proteomes" id="UP001235966"/>
    </source>
</evidence>
<dbReference type="SUPFAM" id="SSF52980">
    <property type="entry name" value="Restriction endonuclease-like"/>
    <property type="match status" value="1"/>
</dbReference>
<accession>A0ABT9NAR5</accession>
<dbReference type="EMBL" id="JAUSQW010000001">
    <property type="protein sequence ID" value="MDP9800819.1"/>
    <property type="molecule type" value="Genomic_DNA"/>
</dbReference>
<dbReference type="RefSeq" id="WP_278058301.1">
    <property type="nucleotide sequence ID" value="NZ_CP121247.1"/>
</dbReference>
<dbReference type="Gene3D" id="3.40.91.30">
    <property type="match status" value="1"/>
</dbReference>
<dbReference type="InterPro" id="IPR018573">
    <property type="entry name" value="Restrct_endonuc_II_AlwI"/>
</dbReference>
<sequence length="496" mass="54930">MDFEDALDQASLKLNGDYIERSRGKGGSGGRTHAALLSSLGLYFTNKDGLTYLTWAGQDLVDQKDAQPILTRQVLAFQFPSPYSTSIKISSEFKVRPFVFLLKLLKLPTLNHYLADEEVAAFVVPYATSHSDNKVQEIADKIKKYRQDGQLPSDLDSRTGSTKPAIEAIKSGQRLGDIANTAMKWLQYTGFVSAVPGTSVGRDSQKTVTQLVLAEIEAIDEVIRVWGSKPLQTISERPSVEECAAFQRTFGLGPNHKRDNRRIENVITQSMENQKAAMVSAAMQTLYSATYVVEVDDQVIDRVYAHTGIERAELSKILHAMLPTRAEALSQFLSRYRSMAFSGTDQAIEFEAATSEIMEKVFGFKSRHIGQQGTVPDVEFSDGKFTGIIDTKAYSAYDLASDHQLRMITNYIPAYEDLDVFMYISGGFASAFEAHLASVIERSEAHGSGIGIMPWIRLIQGYPGSGKSHGDLIRLWGLGREITMVDVKEFFEPVAA</sequence>
<comment type="caution">
    <text evidence="1">The sequence shown here is derived from an EMBL/GenBank/DDBJ whole genome shotgun (WGS) entry which is preliminary data.</text>
</comment>
<dbReference type="Proteomes" id="UP001235966">
    <property type="component" value="Unassembled WGS sequence"/>
</dbReference>
<evidence type="ECO:0000313" key="1">
    <source>
        <dbReference type="EMBL" id="MDP9800819.1"/>
    </source>
</evidence>
<keyword evidence="2" id="KW-1185">Reference proteome</keyword>